<feature type="compositionally biased region" description="Basic and acidic residues" evidence="1">
    <location>
        <begin position="175"/>
        <end position="191"/>
    </location>
</feature>
<feature type="region of interest" description="Disordered" evidence="1">
    <location>
        <begin position="130"/>
        <end position="249"/>
    </location>
</feature>
<protein>
    <submittedName>
        <fullName evidence="3">Nucleolar basal body binding protein BN46/51 small subunit</fullName>
    </submittedName>
</protein>
<evidence type="ECO:0000256" key="1">
    <source>
        <dbReference type="SAM" id="MobiDB-lite"/>
    </source>
</evidence>
<dbReference type="InterPro" id="IPR041232">
    <property type="entry name" value="NPL"/>
</dbReference>
<accession>O77235</accession>
<name>O77235_NAEGR</name>
<sequence length="249" mass="28385">MSNIFSFFGQEIKTGAPQAFEIPFGEVILHLSTVSLAKDTPKGSITRVFVHSVDEDEKETKYVICTLVGKEKESVSIDLNFSEDVALSIETSANDDTTVHVTGYINLINEDGEEDESDEEEKAKLLRKMLEEDDDEDDEDFKPDLNESSESAKLEELSDEDEMEGDDLDDDQTEEVVKRVQDLENRLGREANDEEIKEIVTRVQAGQPEPAPKKKEQPKKEQPKKQPQQQQQKQQQQPKEDKKRSKKKL</sequence>
<proteinExistence type="evidence at transcript level"/>
<feature type="compositionally biased region" description="Acidic residues" evidence="1">
    <location>
        <begin position="131"/>
        <end position="141"/>
    </location>
</feature>
<reference evidence="3" key="1">
    <citation type="submission" date="1998-09" db="EMBL/GenBank/DDBJ databases">
        <title>Cloning, sequencing, and nucleolar targeting of the basal-body-binding nucleolar protein BN46/51.</title>
        <authorList>
            <person name="Trimbur G.M."/>
            <person name="Goeckeler J.L."/>
            <person name="Brodsky J.L."/>
            <person name="Walsh C.J."/>
        </authorList>
    </citation>
    <scope>NUCLEOTIDE SEQUENCE</scope>
    <source>
        <strain evidence="3">NB-1</strain>
    </source>
</reference>
<feature type="compositionally biased region" description="Basic and acidic residues" evidence="1">
    <location>
        <begin position="142"/>
        <end position="156"/>
    </location>
</feature>
<feature type="compositionally biased region" description="Low complexity" evidence="1">
    <location>
        <begin position="225"/>
        <end position="237"/>
    </location>
</feature>
<dbReference type="AlphaFoldDB" id="O77235"/>
<dbReference type="VEuPathDB" id="AmoebaDB:NAEGRDRAFT_38678"/>
<evidence type="ECO:0000259" key="2">
    <source>
        <dbReference type="Pfam" id="PF17800"/>
    </source>
</evidence>
<feature type="compositionally biased region" description="Acidic residues" evidence="1">
    <location>
        <begin position="157"/>
        <end position="174"/>
    </location>
</feature>
<evidence type="ECO:0000313" key="3">
    <source>
        <dbReference type="EMBL" id="AAC36483.1"/>
    </source>
</evidence>
<organism evidence="3">
    <name type="scientific">Naegleria gruberi</name>
    <name type="common">Amoeba</name>
    <dbReference type="NCBI Taxonomy" id="5762"/>
    <lineage>
        <taxon>Eukaryota</taxon>
        <taxon>Discoba</taxon>
        <taxon>Heterolobosea</taxon>
        <taxon>Tetramitia</taxon>
        <taxon>Eutetramitia</taxon>
        <taxon>Vahlkampfiidae</taxon>
        <taxon>Naegleria</taxon>
    </lineage>
</organism>
<dbReference type="Gene3D" id="2.60.120.340">
    <property type="entry name" value="Nucleoplasmin core domain"/>
    <property type="match status" value="1"/>
</dbReference>
<feature type="domain" description="Nucleoplasmin-like" evidence="2">
    <location>
        <begin position="7"/>
        <end position="105"/>
    </location>
</feature>
<feature type="compositionally biased region" description="Basic and acidic residues" evidence="1">
    <location>
        <begin position="211"/>
        <end position="224"/>
    </location>
</feature>
<dbReference type="Pfam" id="PF17800">
    <property type="entry name" value="NPL"/>
    <property type="match status" value="1"/>
</dbReference>
<dbReference type="EMBL" id="AF091603">
    <property type="protein sequence ID" value="AAC36483.1"/>
    <property type="molecule type" value="mRNA"/>
</dbReference>